<protein>
    <submittedName>
        <fullName evidence="1">tRNA adenosine deaminase-associated protein</fullName>
    </submittedName>
</protein>
<evidence type="ECO:0000313" key="2">
    <source>
        <dbReference type="Proteomes" id="UP001597286"/>
    </source>
</evidence>
<gene>
    <name evidence="1" type="ORF">ACFSJG_07245</name>
</gene>
<name>A0ABW4P0W6_9NOCA</name>
<sequence length="178" mass="19043">MAAQRAGNNASSDQIDALDGVGVAVVLDDGKWKCTALSAEALTSLEQAEKELREMRASGAVFGLLDIDEEFFVILRPAPAGTRLLLSDATMALEYDIAADVLEALNIETPDIDADELDDIEPWEEGDLSVLSDLGLPEPVLGVILAETDLYPDEQLTMIAQRLGFGSELSAVLDAPLR</sequence>
<dbReference type="EMBL" id="JBHUFB010000009">
    <property type="protein sequence ID" value="MFD1812004.1"/>
    <property type="molecule type" value="Genomic_DNA"/>
</dbReference>
<organism evidence="1 2">
    <name type="scientific">Rhodococcus gannanensis</name>
    <dbReference type="NCBI Taxonomy" id="1960308"/>
    <lineage>
        <taxon>Bacteria</taxon>
        <taxon>Bacillati</taxon>
        <taxon>Actinomycetota</taxon>
        <taxon>Actinomycetes</taxon>
        <taxon>Mycobacteriales</taxon>
        <taxon>Nocardiaceae</taxon>
        <taxon>Rhodococcus</taxon>
    </lineage>
</organism>
<dbReference type="RefSeq" id="WP_378484532.1">
    <property type="nucleotide sequence ID" value="NZ_JBHUFB010000009.1"/>
</dbReference>
<comment type="caution">
    <text evidence="1">The sequence shown here is derived from an EMBL/GenBank/DDBJ whole genome shotgun (WGS) entry which is preliminary data.</text>
</comment>
<keyword evidence="2" id="KW-1185">Reference proteome</keyword>
<reference evidence="2" key="1">
    <citation type="journal article" date="2019" name="Int. J. Syst. Evol. Microbiol.">
        <title>The Global Catalogue of Microorganisms (GCM) 10K type strain sequencing project: providing services to taxonomists for standard genome sequencing and annotation.</title>
        <authorList>
            <consortium name="The Broad Institute Genomics Platform"/>
            <consortium name="The Broad Institute Genome Sequencing Center for Infectious Disease"/>
            <person name="Wu L."/>
            <person name="Ma J."/>
        </authorList>
    </citation>
    <scope>NUCLEOTIDE SEQUENCE [LARGE SCALE GENOMIC DNA]</scope>
    <source>
        <strain evidence="2">DT72</strain>
    </source>
</reference>
<dbReference type="NCBIfam" id="TIGR03941">
    <property type="entry name" value="tRNA_deam_assoc"/>
    <property type="match status" value="1"/>
</dbReference>
<proteinExistence type="predicted"/>
<evidence type="ECO:0000313" key="1">
    <source>
        <dbReference type="EMBL" id="MFD1812004.1"/>
    </source>
</evidence>
<dbReference type="Proteomes" id="UP001597286">
    <property type="component" value="Unassembled WGS sequence"/>
</dbReference>
<accession>A0ABW4P0W6</accession>
<dbReference type="InterPro" id="IPR023869">
    <property type="entry name" value="tRNA_Adeno_NH3ase_assoc_put"/>
</dbReference>